<keyword evidence="2" id="KW-1185">Reference proteome</keyword>
<reference evidence="1" key="1">
    <citation type="submission" date="2019-10" db="EMBL/GenBank/DDBJ databases">
        <authorList>
            <consortium name="DOE Joint Genome Institute"/>
            <person name="Kuo A."/>
            <person name="Miyauchi S."/>
            <person name="Kiss E."/>
            <person name="Drula E."/>
            <person name="Kohler A."/>
            <person name="Sanchez-Garcia M."/>
            <person name="Andreopoulos B."/>
            <person name="Barry K.W."/>
            <person name="Bonito G."/>
            <person name="Buee M."/>
            <person name="Carver A."/>
            <person name="Chen C."/>
            <person name="Cichocki N."/>
            <person name="Clum A."/>
            <person name="Culley D."/>
            <person name="Crous P.W."/>
            <person name="Fauchery L."/>
            <person name="Girlanda M."/>
            <person name="Hayes R."/>
            <person name="Keri Z."/>
            <person name="Labutti K."/>
            <person name="Lipzen A."/>
            <person name="Lombard V."/>
            <person name="Magnuson J."/>
            <person name="Maillard F."/>
            <person name="Morin E."/>
            <person name="Murat C."/>
            <person name="Nolan M."/>
            <person name="Ohm R."/>
            <person name="Pangilinan J."/>
            <person name="Pereira M."/>
            <person name="Perotto S."/>
            <person name="Peter M."/>
            <person name="Riley R."/>
            <person name="Sitrit Y."/>
            <person name="Stielow B."/>
            <person name="Szollosi G."/>
            <person name="Zifcakova L."/>
            <person name="Stursova M."/>
            <person name="Spatafora J.W."/>
            <person name="Tedersoo L."/>
            <person name="Vaario L.-M."/>
            <person name="Yamada A."/>
            <person name="Yan M."/>
            <person name="Wang P."/>
            <person name="Xu J."/>
            <person name="Bruns T."/>
            <person name="Baldrian P."/>
            <person name="Vilgalys R."/>
            <person name="Henrissat B."/>
            <person name="Grigoriev I.V."/>
            <person name="Hibbett D."/>
            <person name="Nagy L.G."/>
            <person name="Martin F.M."/>
        </authorList>
    </citation>
    <scope>NUCLEOTIDE SEQUENCE</scope>
    <source>
        <strain evidence="1">P2</strain>
    </source>
</reference>
<gene>
    <name evidence="1" type="ORF">BDM02DRAFT_1842269</name>
</gene>
<comment type="caution">
    <text evidence="1">The sequence shown here is derived from an EMBL/GenBank/DDBJ whole genome shotgun (WGS) entry which is preliminary data.</text>
</comment>
<dbReference type="Proteomes" id="UP000886501">
    <property type="component" value="Unassembled WGS sequence"/>
</dbReference>
<accession>A0ACB6Z003</accession>
<evidence type="ECO:0000313" key="2">
    <source>
        <dbReference type="Proteomes" id="UP000886501"/>
    </source>
</evidence>
<protein>
    <submittedName>
        <fullName evidence="1">Uncharacterized protein</fullName>
    </submittedName>
</protein>
<evidence type="ECO:0000313" key="1">
    <source>
        <dbReference type="EMBL" id="KAF9642872.1"/>
    </source>
</evidence>
<dbReference type="EMBL" id="MU118334">
    <property type="protein sequence ID" value="KAF9642872.1"/>
    <property type="molecule type" value="Genomic_DNA"/>
</dbReference>
<reference evidence="1" key="2">
    <citation type="journal article" date="2020" name="Nat. Commun.">
        <title>Large-scale genome sequencing of mycorrhizal fungi provides insights into the early evolution of symbiotic traits.</title>
        <authorList>
            <person name="Miyauchi S."/>
            <person name="Kiss E."/>
            <person name="Kuo A."/>
            <person name="Drula E."/>
            <person name="Kohler A."/>
            <person name="Sanchez-Garcia M."/>
            <person name="Morin E."/>
            <person name="Andreopoulos B."/>
            <person name="Barry K.W."/>
            <person name="Bonito G."/>
            <person name="Buee M."/>
            <person name="Carver A."/>
            <person name="Chen C."/>
            <person name="Cichocki N."/>
            <person name="Clum A."/>
            <person name="Culley D."/>
            <person name="Crous P.W."/>
            <person name="Fauchery L."/>
            <person name="Girlanda M."/>
            <person name="Hayes R.D."/>
            <person name="Keri Z."/>
            <person name="LaButti K."/>
            <person name="Lipzen A."/>
            <person name="Lombard V."/>
            <person name="Magnuson J."/>
            <person name="Maillard F."/>
            <person name="Murat C."/>
            <person name="Nolan M."/>
            <person name="Ohm R.A."/>
            <person name="Pangilinan J."/>
            <person name="Pereira M.F."/>
            <person name="Perotto S."/>
            <person name="Peter M."/>
            <person name="Pfister S."/>
            <person name="Riley R."/>
            <person name="Sitrit Y."/>
            <person name="Stielow J.B."/>
            <person name="Szollosi G."/>
            <person name="Zifcakova L."/>
            <person name="Stursova M."/>
            <person name="Spatafora J.W."/>
            <person name="Tedersoo L."/>
            <person name="Vaario L.M."/>
            <person name="Yamada A."/>
            <person name="Yan M."/>
            <person name="Wang P."/>
            <person name="Xu J."/>
            <person name="Bruns T."/>
            <person name="Baldrian P."/>
            <person name="Vilgalys R."/>
            <person name="Dunand C."/>
            <person name="Henrissat B."/>
            <person name="Grigoriev I.V."/>
            <person name="Hibbett D."/>
            <person name="Nagy L.G."/>
            <person name="Martin F.M."/>
        </authorList>
    </citation>
    <scope>NUCLEOTIDE SEQUENCE</scope>
    <source>
        <strain evidence="1">P2</strain>
    </source>
</reference>
<proteinExistence type="predicted"/>
<organism evidence="1 2">
    <name type="scientific">Thelephora ganbajun</name>
    <name type="common">Ganba fungus</name>
    <dbReference type="NCBI Taxonomy" id="370292"/>
    <lineage>
        <taxon>Eukaryota</taxon>
        <taxon>Fungi</taxon>
        <taxon>Dikarya</taxon>
        <taxon>Basidiomycota</taxon>
        <taxon>Agaricomycotina</taxon>
        <taxon>Agaricomycetes</taxon>
        <taxon>Thelephorales</taxon>
        <taxon>Thelephoraceae</taxon>
        <taxon>Thelephora</taxon>
    </lineage>
</organism>
<name>A0ACB6Z003_THEGA</name>
<sequence>MSFNLSTSSVVPRLLRFLLQSTKVPTSRPPFPSMPASLSSARANPHSSLSLRLLRNVGARTRGRSRVIRRAPRETALALWACFLRILRTWLVGPSVDPALPVVPEVVSGEDLRDQNIVFQTVLPWSRLYHSGYAP</sequence>